<feature type="region of interest" description="Disordered" evidence="1">
    <location>
        <begin position="309"/>
        <end position="355"/>
    </location>
</feature>
<keyword evidence="2" id="KW-0812">Transmembrane</keyword>
<proteinExistence type="predicted"/>
<feature type="transmembrane region" description="Helical" evidence="2">
    <location>
        <begin position="12"/>
        <end position="34"/>
    </location>
</feature>
<evidence type="ECO:0000256" key="2">
    <source>
        <dbReference type="SAM" id="Phobius"/>
    </source>
</evidence>
<sequence>MGNMLRSFRSLDIFLGSASFIPILLYTLFLDLFIEPEVASVLPGGYVFITKWSLRFLIAVIIAVNELASFLNISYPVIGDVSAPVVLSAFFTNAGLHSMLDAATLIFLALYQLFIFFVMLRRLMKVLAHKQALRESKAVKQMETHHIRGVGWIAGSLLLGASEVLIGLAQGTFAVALARRIIRMVARTCLVVGVVQGIDTVEDFDLFNPSDARLRRRSKFMALISNPRQSSFVHVTGLLADPEGGIPEPFNPHMSVFSDPHAETKILYLGPSTLAARRSSATIETEDGGKNTPSDLDASTVLAYSAGNHETTTKSTGAGVPSRPAAAPNSVSFTMPAIPTQARTRAPDESQPVRRERVTVHYGRNDVPFLELRRFSDIDFRPALQHVELQSDPAVLRARSLPLHFRRENTRAPPLPLALRTDRPFVPTMVSVEEAKETDSMRTATTLPFSDSSGSIRTRVESLPLSEGNKDSIDLPKPRITSVNSAVSDSLEVIRSLADQFPGIPPRVHSVSRRSRLANSYVAESSGHSRAASDTSVGEYQSQLFTTGESFLPIPAKESNSVSVSRTSSTSRTSSRSDSMRRKPVPSMLDFPRGLPEKPAFGHDLTSIITIGQSVQGHNTPDSALTPEDLQPPAHHFEEYPPWRSPSPVISERKRRARTLSAGTSRRPRRIEADALVEFSTVNVSPTHQGGSDNASSRASIKSIGSVARRVTPNPVLTEGVRGSIVVEWDELPSERTDAIARARLSRDRVRRKLTKRRTMPNFKPAEVGGDALIPVPVPITDRSVFED</sequence>
<feature type="transmembrane region" description="Helical" evidence="2">
    <location>
        <begin position="150"/>
        <end position="178"/>
    </location>
</feature>
<feature type="compositionally biased region" description="Basic and acidic residues" evidence="1">
    <location>
        <begin position="345"/>
        <end position="355"/>
    </location>
</feature>
<evidence type="ECO:0000313" key="4">
    <source>
        <dbReference type="Proteomes" id="UP000250043"/>
    </source>
</evidence>
<reference evidence="3 4" key="1">
    <citation type="submission" date="2016-07" db="EMBL/GenBank/DDBJ databases">
        <title>Draft genome of the white-rot fungus Obba rivulosa 3A-2.</title>
        <authorList>
            <consortium name="DOE Joint Genome Institute"/>
            <person name="Miettinen O."/>
            <person name="Riley R."/>
            <person name="Acob R."/>
            <person name="Barry K."/>
            <person name="Cullen D."/>
            <person name="De Vries R."/>
            <person name="Hainaut M."/>
            <person name="Hatakka A."/>
            <person name="Henrissat B."/>
            <person name="Hilden K."/>
            <person name="Kuo R."/>
            <person name="Labutti K."/>
            <person name="Lipzen A."/>
            <person name="Makela M.R."/>
            <person name="Sandor L."/>
            <person name="Spatafora J.W."/>
            <person name="Grigoriev I.V."/>
            <person name="Hibbett D.S."/>
        </authorList>
    </citation>
    <scope>NUCLEOTIDE SEQUENCE [LARGE SCALE GENOMIC DNA]</scope>
    <source>
        <strain evidence="3 4">3A-2</strain>
    </source>
</reference>
<keyword evidence="2" id="KW-1133">Transmembrane helix</keyword>
<keyword evidence="4" id="KW-1185">Reference proteome</keyword>
<keyword evidence="2" id="KW-0472">Membrane</keyword>
<feature type="region of interest" description="Disordered" evidence="1">
    <location>
        <begin position="637"/>
        <end position="667"/>
    </location>
</feature>
<dbReference type="OrthoDB" id="3219582at2759"/>
<name>A0A8E2J4U5_9APHY</name>
<dbReference type="AlphaFoldDB" id="A0A8E2J4U5"/>
<dbReference type="Proteomes" id="UP000250043">
    <property type="component" value="Unassembled WGS sequence"/>
</dbReference>
<evidence type="ECO:0000313" key="3">
    <source>
        <dbReference type="EMBL" id="OCH94640.1"/>
    </source>
</evidence>
<feature type="region of interest" description="Disordered" evidence="1">
    <location>
        <begin position="557"/>
        <end position="593"/>
    </location>
</feature>
<feature type="compositionally biased region" description="Low complexity" evidence="1">
    <location>
        <begin position="559"/>
        <end position="577"/>
    </location>
</feature>
<evidence type="ECO:0000256" key="1">
    <source>
        <dbReference type="SAM" id="MobiDB-lite"/>
    </source>
</evidence>
<accession>A0A8E2J4U5</accession>
<feature type="transmembrane region" description="Helical" evidence="2">
    <location>
        <begin position="102"/>
        <end position="120"/>
    </location>
</feature>
<protein>
    <submittedName>
        <fullName evidence="3">Uncharacterized protein</fullName>
    </submittedName>
</protein>
<organism evidence="3 4">
    <name type="scientific">Obba rivulosa</name>
    <dbReference type="NCBI Taxonomy" id="1052685"/>
    <lineage>
        <taxon>Eukaryota</taxon>
        <taxon>Fungi</taxon>
        <taxon>Dikarya</taxon>
        <taxon>Basidiomycota</taxon>
        <taxon>Agaricomycotina</taxon>
        <taxon>Agaricomycetes</taxon>
        <taxon>Polyporales</taxon>
        <taxon>Gelatoporiaceae</taxon>
        <taxon>Obba</taxon>
    </lineage>
</organism>
<dbReference type="EMBL" id="KV722342">
    <property type="protein sequence ID" value="OCH94640.1"/>
    <property type="molecule type" value="Genomic_DNA"/>
</dbReference>
<gene>
    <name evidence="3" type="ORF">OBBRIDRAFT_831686</name>
</gene>